<dbReference type="GO" id="GO:0003887">
    <property type="term" value="F:DNA-directed DNA polymerase activity"/>
    <property type="evidence" value="ECO:0007669"/>
    <property type="project" value="UniProtKB-KW"/>
</dbReference>
<evidence type="ECO:0000256" key="22">
    <source>
        <dbReference type="ARBA" id="ARBA00049990"/>
    </source>
</evidence>
<dbReference type="EC" id="6.5.1.1" evidence="2"/>
<keyword evidence="11" id="KW-0269">Exonuclease</keyword>
<keyword evidence="9" id="KW-0227">DNA damage</keyword>
<evidence type="ECO:0000313" key="26">
    <source>
        <dbReference type="Proteomes" id="UP000317638"/>
    </source>
</evidence>
<feature type="domain" description="ATP-dependent DNA ligase family profile" evidence="24">
    <location>
        <begin position="598"/>
        <end position="713"/>
    </location>
</feature>
<evidence type="ECO:0000256" key="14">
    <source>
        <dbReference type="ARBA" id="ARBA00023125"/>
    </source>
</evidence>
<keyword evidence="3 25" id="KW-0436">Ligase</keyword>
<evidence type="ECO:0000256" key="6">
    <source>
        <dbReference type="ARBA" id="ARBA00022722"/>
    </source>
</evidence>
<evidence type="ECO:0000256" key="19">
    <source>
        <dbReference type="ARBA" id="ARBA00029943"/>
    </source>
</evidence>
<dbReference type="Gene3D" id="2.40.50.140">
    <property type="entry name" value="Nucleic acid-binding proteins"/>
    <property type="match status" value="1"/>
</dbReference>
<dbReference type="GO" id="GO:0006281">
    <property type="term" value="P:DNA repair"/>
    <property type="evidence" value="ECO:0007669"/>
    <property type="project" value="UniProtKB-KW"/>
</dbReference>
<dbReference type="GO" id="GO:0006310">
    <property type="term" value="P:DNA recombination"/>
    <property type="evidence" value="ECO:0007669"/>
    <property type="project" value="UniProtKB-KW"/>
</dbReference>
<evidence type="ECO:0000256" key="9">
    <source>
        <dbReference type="ARBA" id="ARBA00022763"/>
    </source>
</evidence>
<dbReference type="NCBIfam" id="TIGR02779">
    <property type="entry name" value="NHEJ_ligase_lig"/>
    <property type="match status" value="1"/>
</dbReference>
<dbReference type="OrthoDB" id="9802472at2"/>
<name>A0A553JXU3_9ACTN</name>
<dbReference type="InterPro" id="IPR016059">
    <property type="entry name" value="DNA_ligase_ATP-dep_CS"/>
</dbReference>
<dbReference type="GO" id="GO:0004527">
    <property type="term" value="F:exonuclease activity"/>
    <property type="evidence" value="ECO:0007669"/>
    <property type="project" value="UniProtKB-KW"/>
</dbReference>
<dbReference type="PANTHER" id="PTHR42705:SF2">
    <property type="entry name" value="BIFUNCTIONAL NON-HOMOLOGOUS END JOINING PROTEIN LIGD"/>
    <property type="match status" value="1"/>
</dbReference>
<evidence type="ECO:0000256" key="3">
    <source>
        <dbReference type="ARBA" id="ARBA00022598"/>
    </source>
</evidence>
<comment type="cofactor">
    <cofactor evidence="1">
        <name>Mn(2+)</name>
        <dbReference type="ChEBI" id="CHEBI:29035"/>
    </cofactor>
</comment>
<dbReference type="Pfam" id="PF13298">
    <property type="entry name" value="LigD_N"/>
    <property type="match status" value="1"/>
</dbReference>
<keyword evidence="13" id="KW-0239">DNA-directed DNA polymerase</keyword>
<comment type="similarity">
    <text evidence="21">In the C-terminal section; belongs to the ATP-dependent DNA ligase family.</text>
</comment>
<keyword evidence="6" id="KW-0540">Nuclease</keyword>
<keyword evidence="8" id="KW-0547">Nucleotide-binding</keyword>
<dbReference type="PANTHER" id="PTHR42705">
    <property type="entry name" value="BIFUNCTIONAL NON-HOMOLOGOUS END JOINING PROTEIN LIGD"/>
    <property type="match status" value="1"/>
</dbReference>
<evidence type="ECO:0000256" key="13">
    <source>
        <dbReference type="ARBA" id="ARBA00022932"/>
    </source>
</evidence>
<protein>
    <recommendedName>
        <fullName evidence="2">DNA ligase (ATP)</fullName>
        <ecNumber evidence="2">6.5.1.1</ecNumber>
    </recommendedName>
    <alternativeName>
        <fullName evidence="19">NHEJ DNA polymerase</fullName>
    </alternativeName>
</protein>
<evidence type="ECO:0000259" key="24">
    <source>
        <dbReference type="PROSITE" id="PS50160"/>
    </source>
</evidence>
<reference evidence="25 26" key="1">
    <citation type="submission" date="2019-07" db="EMBL/GenBank/DDBJ databases">
        <authorList>
            <person name="Zhou L.-Y."/>
        </authorList>
    </citation>
    <scope>NUCLEOTIDE SEQUENCE [LARGE SCALE GENOMIC DNA]</scope>
    <source>
        <strain evidence="25 26">YIM 101269</strain>
    </source>
</reference>
<keyword evidence="5" id="KW-0548">Nucleotidyltransferase</keyword>
<dbReference type="PROSITE" id="PS00333">
    <property type="entry name" value="DNA_LIGASE_A2"/>
    <property type="match status" value="1"/>
</dbReference>
<evidence type="ECO:0000256" key="10">
    <source>
        <dbReference type="ARBA" id="ARBA00022801"/>
    </source>
</evidence>
<keyword evidence="17" id="KW-0464">Manganese</keyword>
<keyword evidence="4" id="KW-0808">Transferase</keyword>
<keyword evidence="10" id="KW-0378">Hydrolase</keyword>
<evidence type="ECO:0000256" key="8">
    <source>
        <dbReference type="ARBA" id="ARBA00022741"/>
    </source>
</evidence>
<dbReference type="SUPFAM" id="SSF56091">
    <property type="entry name" value="DNA ligase/mRNA capping enzyme, catalytic domain"/>
    <property type="match status" value="1"/>
</dbReference>
<evidence type="ECO:0000313" key="25">
    <source>
        <dbReference type="EMBL" id="TRY17271.1"/>
    </source>
</evidence>
<evidence type="ECO:0000256" key="12">
    <source>
        <dbReference type="ARBA" id="ARBA00022840"/>
    </source>
</evidence>
<dbReference type="EMBL" id="VKKG01000005">
    <property type="protein sequence ID" value="TRY17271.1"/>
    <property type="molecule type" value="Genomic_DNA"/>
</dbReference>
<evidence type="ECO:0000256" key="21">
    <source>
        <dbReference type="ARBA" id="ARBA00049981"/>
    </source>
</evidence>
<evidence type="ECO:0000256" key="16">
    <source>
        <dbReference type="ARBA" id="ARBA00023204"/>
    </source>
</evidence>
<keyword evidence="12" id="KW-0067">ATP-binding</keyword>
<feature type="region of interest" description="Disordered" evidence="23">
    <location>
        <begin position="310"/>
        <end position="330"/>
    </location>
</feature>
<dbReference type="CDD" id="cd07906">
    <property type="entry name" value="Adenylation_DNA_ligase_LigD_LigC"/>
    <property type="match status" value="1"/>
</dbReference>
<dbReference type="NCBIfam" id="TIGR02777">
    <property type="entry name" value="LigD_PE_dom"/>
    <property type="match status" value="1"/>
</dbReference>
<dbReference type="PROSITE" id="PS50160">
    <property type="entry name" value="DNA_LIGASE_A3"/>
    <property type="match status" value="1"/>
</dbReference>
<evidence type="ECO:0000256" key="2">
    <source>
        <dbReference type="ARBA" id="ARBA00012727"/>
    </source>
</evidence>
<keyword evidence="18" id="KW-0511">Multifunctional enzyme</keyword>
<keyword evidence="14" id="KW-0238">DNA-binding</keyword>
<dbReference type="AlphaFoldDB" id="A0A553JXU3"/>
<dbReference type="InterPro" id="IPR052171">
    <property type="entry name" value="NHEJ_LigD"/>
</dbReference>
<dbReference type="SUPFAM" id="SSF50249">
    <property type="entry name" value="Nucleic acid-binding proteins"/>
    <property type="match status" value="1"/>
</dbReference>
<dbReference type="Pfam" id="PF01068">
    <property type="entry name" value="DNA_ligase_A_M"/>
    <property type="match status" value="1"/>
</dbReference>
<keyword evidence="7" id="KW-0479">Metal-binding</keyword>
<dbReference type="NCBIfam" id="NF007210">
    <property type="entry name" value="PRK09632.1"/>
    <property type="match status" value="1"/>
</dbReference>
<dbReference type="GO" id="GO:0003677">
    <property type="term" value="F:DNA binding"/>
    <property type="evidence" value="ECO:0007669"/>
    <property type="project" value="UniProtKB-KW"/>
</dbReference>
<evidence type="ECO:0000256" key="20">
    <source>
        <dbReference type="ARBA" id="ARBA00034003"/>
    </source>
</evidence>
<dbReference type="RefSeq" id="WP_143938735.1">
    <property type="nucleotide sequence ID" value="NZ_VKKG01000005.1"/>
</dbReference>
<dbReference type="GO" id="GO:0046872">
    <property type="term" value="F:metal ion binding"/>
    <property type="evidence" value="ECO:0007669"/>
    <property type="project" value="UniProtKB-KW"/>
</dbReference>
<evidence type="ECO:0000256" key="5">
    <source>
        <dbReference type="ARBA" id="ARBA00022695"/>
    </source>
</evidence>
<dbReference type="Gene3D" id="3.30.1490.70">
    <property type="match status" value="1"/>
</dbReference>
<dbReference type="InterPro" id="IPR012310">
    <property type="entry name" value="DNA_ligase_ATP-dep_cent"/>
</dbReference>
<comment type="similarity">
    <text evidence="22">In the N-terminal section; belongs to the LigD polymerase family.</text>
</comment>
<keyword evidence="15" id="KW-0233">DNA recombination</keyword>
<dbReference type="CDD" id="cd07971">
    <property type="entry name" value="OBF_DNA_ligase_LigD"/>
    <property type="match status" value="1"/>
</dbReference>
<evidence type="ECO:0000256" key="23">
    <source>
        <dbReference type="SAM" id="MobiDB-lite"/>
    </source>
</evidence>
<dbReference type="InterPro" id="IPR012340">
    <property type="entry name" value="NA-bd_OB-fold"/>
</dbReference>
<dbReference type="InterPro" id="IPR012309">
    <property type="entry name" value="DNA_ligase_ATP-dep_C"/>
</dbReference>
<evidence type="ECO:0000256" key="7">
    <source>
        <dbReference type="ARBA" id="ARBA00022723"/>
    </source>
</evidence>
<dbReference type="InterPro" id="IPR014146">
    <property type="entry name" value="LigD_ligase_dom"/>
</dbReference>
<dbReference type="NCBIfam" id="TIGR02778">
    <property type="entry name" value="ligD_pol"/>
    <property type="match status" value="1"/>
</dbReference>
<sequence length="803" mass="88223">MASSGATQVEVDGRRLRVTNVDKVIYPATGTTKGEVIAYYRQVAPWFVPHARRRPATRKRWPNGVGTDDNPGGSFFEKNLQARSTPDWVTTATIEHSSGPNTYPLIDDAATLTWLGQLAALELHVPQWRYDDALKPQNPDRLVLDLDPGPGSTTAQLVELALLVREVLHGVGFDSVPVTSGSKGIHVYTCLDGSMTTRGASDFAHELARQLEKLRPDLVVSDMKKALREKKILLDWSQNNGNKTTVSPYSLRGRSHPTVAAPREWDELDEDLRQLEFTEVLERLSSGGDPLARLLPDNVGRSGDRLRTYRSMRDAGKTPEPVPDEPPEPGPGNTFVIQEHHARRLHYDFRLERDGVLVSWAVPKGPPLDGDKNHLAVQTEDHPLSYATFEGRIPKGEYGGGVVTIWDHGTYSLEKWRDGKEVIATLTGQPTGGLGGVPRRYALLATKLGGDQKNWLIHLMADDGSGHSDEVGTAAPVVELEDERAAREPGAELRGLPEPEPMLATPARETELDGPGWHYEIKWDGYRGIARAARGAFSLKSRNGQDLTAQFPELAEVATLLQGHEVVLDGEIVALDEHGVSHFELLQKHSASPGTAHYMVFDLLHLDGESLLRKPWKERRERLEALVGKGGRHVHVPDTLGTDSGVALAVSRDLGLEGVIAKKISSVYQGGKRARTWLKVKHVLSQDAIVVGWAPGQNSRAGSLGSLLLAVNEGDHLTYIGKAGSGFSDEALRVAQQVLGEIERPDPPLADVPSLDARGAHWVEPLMVCEVSFTEWTPSGRMRHPVWRGWLPETHVEDVVRDT</sequence>
<organism evidence="25 26">
    <name type="scientific">Tessaracoccus rhinocerotis</name>
    <dbReference type="NCBI Taxonomy" id="1689449"/>
    <lineage>
        <taxon>Bacteria</taxon>
        <taxon>Bacillati</taxon>
        <taxon>Actinomycetota</taxon>
        <taxon>Actinomycetes</taxon>
        <taxon>Propionibacteriales</taxon>
        <taxon>Propionibacteriaceae</taxon>
        <taxon>Tessaracoccus</taxon>
    </lineage>
</organism>
<comment type="caution">
    <text evidence="25">The sequence shown here is derived from an EMBL/GenBank/DDBJ whole genome shotgun (WGS) entry which is preliminary data.</text>
</comment>
<gene>
    <name evidence="25" type="ORF">FOJ82_11995</name>
</gene>
<proteinExistence type="inferred from homology"/>
<evidence type="ECO:0000256" key="15">
    <source>
        <dbReference type="ARBA" id="ARBA00023172"/>
    </source>
</evidence>
<dbReference type="Gene3D" id="3.90.920.10">
    <property type="entry name" value="DNA primase, PRIM domain"/>
    <property type="match status" value="1"/>
</dbReference>
<evidence type="ECO:0000256" key="17">
    <source>
        <dbReference type="ARBA" id="ARBA00023211"/>
    </source>
</evidence>
<keyword evidence="16" id="KW-0234">DNA repair</keyword>
<accession>A0A553JXU3</accession>
<evidence type="ECO:0000256" key="11">
    <source>
        <dbReference type="ARBA" id="ARBA00022839"/>
    </source>
</evidence>
<dbReference type="GO" id="GO:0003910">
    <property type="term" value="F:DNA ligase (ATP) activity"/>
    <property type="evidence" value="ECO:0007669"/>
    <property type="project" value="UniProtKB-EC"/>
</dbReference>
<dbReference type="Proteomes" id="UP000317638">
    <property type="component" value="Unassembled WGS sequence"/>
</dbReference>
<dbReference type="GO" id="GO:0005524">
    <property type="term" value="F:ATP binding"/>
    <property type="evidence" value="ECO:0007669"/>
    <property type="project" value="UniProtKB-KW"/>
</dbReference>
<comment type="catalytic activity">
    <reaction evidence="20">
        <text>ATP + (deoxyribonucleotide)n-3'-hydroxyl + 5'-phospho-(deoxyribonucleotide)m = (deoxyribonucleotide)n+m + AMP + diphosphate.</text>
        <dbReference type="EC" id="6.5.1.1"/>
    </reaction>
</comment>
<evidence type="ECO:0000256" key="18">
    <source>
        <dbReference type="ARBA" id="ARBA00023268"/>
    </source>
</evidence>
<evidence type="ECO:0000256" key="1">
    <source>
        <dbReference type="ARBA" id="ARBA00001936"/>
    </source>
</evidence>
<dbReference type="InterPro" id="IPR033649">
    <property type="entry name" value="MtLigD_Pol-like"/>
</dbReference>
<dbReference type="Pfam" id="PF04679">
    <property type="entry name" value="DNA_ligase_A_C"/>
    <property type="match status" value="1"/>
</dbReference>
<evidence type="ECO:0000256" key="4">
    <source>
        <dbReference type="ARBA" id="ARBA00022679"/>
    </source>
</evidence>
<dbReference type="Gene3D" id="3.30.470.30">
    <property type="entry name" value="DNA ligase/mRNA capping enzyme"/>
    <property type="match status" value="1"/>
</dbReference>
<dbReference type="InterPro" id="IPR014145">
    <property type="entry name" value="LigD_pol_dom"/>
</dbReference>
<dbReference type="CDD" id="cd04863">
    <property type="entry name" value="MtLigD_Pol_like"/>
    <property type="match status" value="1"/>
</dbReference>
<keyword evidence="26" id="KW-1185">Reference proteome</keyword>
<dbReference type="InterPro" id="IPR014144">
    <property type="entry name" value="LigD_PE_domain"/>
</dbReference>
<dbReference type="Pfam" id="PF21686">
    <property type="entry name" value="LigD_Prim-Pol"/>
    <property type="match status" value="1"/>
</dbReference>